<evidence type="ECO:0000313" key="2">
    <source>
        <dbReference type="EMBL" id="UMB70893.1"/>
    </source>
</evidence>
<accession>A0ABY3VUP1</accession>
<feature type="transmembrane region" description="Helical" evidence="1">
    <location>
        <begin position="12"/>
        <end position="31"/>
    </location>
</feature>
<feature type="transmembrane region" description="Helical" evidence="1">
    <location>
        <begin position="113"/>
        <end position="133"/>
    </location>
</feature>
<organism evidence="2 3">
    <name type="scientific">Mycobacterium paraterrae</name>
    <dbReference type="NCBI Taxonomy" id="577492"/>
    <lineage>
        <taxon>Bacteria</taxon>
        <taxon>Bacillati</taxon>
        <taxon>Actinomycetota</taxon>
        <taxon>Actinomycetes</taxon>
        <taxon>Mycobacteriales</taxon>
        <taxon>Mycobacteriaceae</taxon>
        <taxon>Mycobacterium</taxon>
    </lineage>
</organism>
<dbReference type="Proteomes" id="UP001055336">
    <property type="component" value="Chromosome"/>
</dbReference>
<feature type="transmembrane region" description="Helical" evidence="1">
    <location>
        <begin position="82"/>
        <end position="101"/>
    </location>
</feature>
<keyword evidence="1" id="KW-0812">Transmembrane</keyword>
<keyword evidence="1" id="KW-0472">Membrane</keyword>
<dbReference type="EMBL" id="CP092488">
    <property type="protein sequence ID" value="UMB70893.1"/>
    <property type="molecule type" value="Genomic_DNA"/>
</dbReference>
<feature type="transmembrane region" description="Helical" evidence="1">
    <location>
        <begin position="51"/>
        <end position="70"/>
    </location>
</feature>
<evidence type="ECO:0000313" key="3">
    <source>
        <dbReference type="Proteomes" id="UP001055336"/>
    </source>
</evidence>
<sequence length="155" mass="16820">MKSTDSLQERTRMFARVLGPYLAIVAFSAALRPRDMKAMLAGYEANPLWSWVTGAFILVLGLTVIALHPFWRGVAAVLVSGLGWLVAVKGLVLVTASQWYYSLANSMIDSTGWWRTGAAVEVLIGLYLSYVGWVPAQGASALHEAKHATDLPRAA</sequence>
<reference evidence="2" key="1">
    <citation type="submission" date="2022-08" db="EMBL/GenBank/DDBJ databases">
        <title>Whole genome sequencing of non-tuberculosis mycobacteria type-strains.</title>
        <authorList>
            <person name="Igarashi Y."/>
            <person name="Osugi A."/>
            <person name="Mitarai S."/>
        </authorList>
    </citation>
    <scope>NUCLEOTIDE SEQUENCE</scope>
    <source>
        <strain evidence="2">DSM 45127</strain>
    </source>
</reference>
<name>A0ABY3VUP1_9MYCO</name>
<keyword evidence="3" id="KW-1185">Reference proteome</keyword>
<dbReference type="RefSeq" id="WP_240262651.1">
    <property type="nucleotide sequence ID" value="NZ_CP092488.2"/>
</dbReference>
<keyword evidence="1" id="KW-1133">Transmembrane helix</keyword>
<evidence type="ECO:0000256" key="1">
    <source>
        <dbReference type="SAM" id="Phobius"/>
    </source>
</evidence>
<proteinExistence type="predicted"/>
<protein>
    <submittedName>
        <fullName evidence="2">Uncharacterized protein</fullName>
    </submittedName>
</protein>
<gene>
    <name evidence="2" type="ORF">MKK62_06290</name>
</gene>